<keyword evidence="2" id="KW-1185">Reference proteome</keyword>
<evidence type="ECO:0000313" key="2">
    <source>
        <dbReference type="Proteomes" id="UP000092993"/>
    </source>
</evidence>
<dbReference type="EMBL" id="LUGG01000013">
    <property type="protein sequence ID" value="OBZ70618.1"/>
    <property type="molecule type" value="Genomic_DNA"/>
</dbReference>
<accession>A0A1C7M1K6</accession>
<sequence>MYPQQRIDNSTATNVHSRYRSQRYTVCDTDSLDIQIQDEEGDKLDEKWALLFYYVLKEYKSLVACLSGCCFRCIKTSGDCFSRMVLHLDGKCAVRLPLTSDDNTKASSVIREGISTYYVNKR</sequence>
<organism evidence="1 2">
    <name type="scientific">Grifola frondosa</name>
    <name type="common">Maitake</name>
    <name type="synonym">Polyporus frondosus</name>
    <dbReference type="NCBI Taxonomy" id="5627"/>
    <lineage>
        <taxon>Eukaryota</taxon>
        <taxon>Fungi</taxon>
        <taxon>Dikarya</taxon>
        <taxon>Basidiomycota</taxon>
        <taxon>Agaricomycotina</taxon>
        <taxon>Agaricomycetes</taxon>
        <taxon>Polyporales</taxon>
        <taxon>Grifolaceae</taxon>
        <taxon>Grifola</taxon>
    </lineage>
</organism>
<comment type="caution">
    <text evidence="1">The sequence shown here is derived from an EMBL/GenBank/DDBJ whole genome shotgun (WGS) entry which is preliminary data.</text>
</comment>
<reference evidence="1 2" key="1">
    <citation type="submission" date="2016-03" db="EMBL/GenBank/DDBJ databases">
        <title>Whole genome sequencing of Grifola frondosa 9006-11.</title>
        <authorList>
            <person name="Min B."/>
            <person name="Park H."/>
            <person name="Kim J.-G."/>
            <person name="Cho H."/>
            <person name="Oh Y.-L."/>
            <person name="Kong W.-S."/>
            <person name="Choi I.-G."/>
        </authorList>
    </citation>
    <scope>NUCLEOTIDE SEQUENCE [LARGE SCALE GENOMIC DNA]</scope>
    <source>
        <strain evidence="1 2">9006-11</strain>
    </source>
</reference>
<evidence type="ECO:0000313" key="1">
    <source>
        <dbReference type="EMBL" id="OBZ70618.1"/>
    </source>
</evidence>
<dbReference type="AlphaFoldDB" id="A0A1C7M1K6"/>
<proteinExistence type="predicted"/>
<protein>
    <submittedName>
        <fullName evidence="1">Uncharacterized protein</fullName>
    </submittedName>
</protein>
<gene>
    <name evidence="1" type="ORF">A0H81_09399</name>
</gene>
<dbReference type="Proteomes" id="UP000092993">
    <property type="component" value="Unassembled WGS sequence"/>
</dbReference>
<name>A0A1C7M1K6_GRIFR</name>